<dbReference type="InterPro" id="IPR002347">
    <property type="entry name" value="SDR_fam"/>
</dbReference>
<dbReference type="EMBL" id="JBHTMN010000006">
    <property type="protein sequence ID" value="MFD1382765.1"/>
    <property type="molecule type" value="Genomic_DNA"/>
</dbReference>
<keyword evidence="4" id="KW-1185">Reference proteome</keyword>
<keyword evidence="2 3" id="KW-0560">Oxidoreductase</keyword>
<comment type="caution">
    <text evidence="3">The sequence shown here is derived from an EMBL/GenBank/DDBJ whole genome shotgun (WGS) entry which is preliminary data.</text>
</comment>
<dbReference type="PANTHER" id="PTHR44196:SF1">
    <property type="entry name" value="DEHYDROGENASE_REDUCTASE SDR FAMILY MEMBER 7B"/>
    <property type="match status" value="1"/>
</dbReference>
<name>A0ABW4B2G8_9GAMM</name>
<accession>A0ABW4B2G8</accession>
<gene>
    <name evidence="3" type="ORF">ACFQ45_05285</name>
</gene>
<dbReference type="InterPro" id="IPR020904">
    <property type="entry name" value="Sc_DH/Rdtase_CS"/>
</dbReference>
<reference evidence="4" key="1">
    <citation type="journal article" date="2019" name="Int. J. Syst. Evol. Microbiol.">
        <title>The Global Catalogue of Microorganisms (GCM) 10K type strain sequencing project: providing services to taxonomists for standard genome sequencing and annotation.</title>
        <authorList>
            <consortium name="The Broad Institute Genomics Platform"/>
            <consortium name="The Broad Institute Genome Sequencing Center for Infectious Disease"/>
            <person name="Wu L."/>
            <person name="Ma J."/>
        </authorList>
    </citation>
    <scope>NUCLEOTIDE SEQUENCE [LARGE SCALE GENOMIC DNA]</scope>
    <source>
        <strain evidence="4">JCM 30774</strain>
    </source>
</reference>
<protein>
    <submittedName>
        <fullName evidence="3">SDR family NAD(P)-dependent oxidoreductase</fullName>
        <ecNumber evidence="3">1.-.-.-</ecNumber>
    </submittedName>
</protein>
<dbReference type="PROSITE" id="PS00061">
    <property type="entry name" value="ADH_SHORT"/>
    <property type="match status" value="1"/>
</dbReference>
<evidence type="ECO:0000256" key="2">
    <source>
        <dbReference type="ARBA" id="ARBA00023002"/>
    </source>
</evidence>
<dbReference type="GO" id="GO:0016491">
    <property type="term" value="F:oxidoreductase activity"/>
    <property type="evidence" value="ECO:0007669"/>
    <property type="project" value="UniProtKB-KW"/>
</dbReference>
<dbReference type="Gene3D" id="3.40.50.720">
    <property type="entry name" value="NAD(P)-binding Rossmann-like Domain"/>
    <property type="match status" value="1"/>
</dbReference>
<proteinExistence type="inferred from homology"/>
<comment type="similarity">
    <text evidence="1">Belongs to the short-chain dehydrogenases/reductases (SDR) family.</text>
</comment>
<sequence length="251" mass="28047">MTVEPSQKTVWITGASSGLGYSLAQTYLHKGFKVIASARKEGQLAELSKRYPEQLEFLAFDVADEEQVSVVSQRLAELTSRLDCAILNAGTCEYLNMDDPDWSLFERVNEVNYMGVVRSVRVCLPLLKETPNAHLVGVSSQAVQAPFIRSEAYGASKAAVRYLMASLRLDLAPDDIAVTCILPGFVDTPLTQKNDFDMPFIMSSDEASERIVKAIEKRVFEYAFPKRLTAVLALSRWMPHLWFKRNARTGS</sequence>
<dbReference type="EC" id="1.-.-.-" evidence="3"/>
<evidence type="ECO:0000313" key="3">
    <source>
        <dbReference type="EMBL" id="MFD1382765.1"/>
    </source>
</evidence>
<evidence type="ECO:0000313" key="4">
    <source>
        <dbReference type="Proteomes" id="UP001597059"/>
    </source>
</evidence>
<organism evidence="3 4">
    <name type="scientific">Rhodanobacter aciditrophus</name>
    <dbReference type="NCBI Taxonomy" id="1623218"/>
    <lineage>
        <taxon>Bacteria</taxon>
        <taxon>Pseudomonadati</taxon>
        <taxon>Pseudomonadota</taxon>
        <taxon>Gammaproteobacteria</taxon>
        <taxon>Lysobacterales</taxon>
        <taxon>Rhodanobacteraceae</taxon>
        <taxon>Rhodanobacter</taxon>
    </lineage>
</organism>
<evidence type="ECO:0000256" key="1">
    <source>
        <dbReference type="ARBA" id="ARBA00006484"/>
    </source>
</evidence>
<dbReference type="PRINTS" id="PR00081">
    <property type="entry name" value="GDHRDH"/>
</dbReference>
<dbReference type="Proteomes" id="UP001597059">
    <property type="component" value="Unassembled WGS sequence"/>
</dbReference>
<dbReference type="PANTHER" id="PTHR44196">
    <property type="entry name" value="DEHYDROGENASE/REDUCTASE SDR FAMILY MEMBER 7B"/>
    <property type="match status" value="1"/>
</dbReference>
<dbReference type="SUPFAM" id="SSF51735">
    <property type="entry name" value="NAD(P)-binding Rossmann-fold domains"/>
    <property type="match status" value="1"/>
</dbReference>
<dbReference type="Pfam" id="PF00106">
    <property type="entry name" value="adh_short"/>
    <property type="match status" value="1"/>
</dbReference>
<dbReference type="RefSeq" id="WP_377365940.1">
    <property type="nucleotide sequence ID" value="NZ_JBHTMN010000006.1"/>
</dbReference>
<dbReference type="InterPro" id="IPR036291">
    <property type="entry name" value="NAD(P)-bd_dom_sf"/>
</dbReference>